<dbReference type="EMBL" id="BAAAOS010000066">
    <property type="protein sequence ID" value="GAA1616477.1"/>
    <property type="molecule type" value="Genomic_DNA"/>
</dbReference>
<evidence type="ECO:0000313" key="1">
    <source>
        <dbReference type="EMBL" id="GAA1616477.1"/>
    </source>
</evidence>
<organism evidence="1 2">
    <name type="scientific">Kribbella sancticallisti</name>
    <dbReference type="NCBI Taxonomy" id="460087"/>
    <lineage>
        <taxon>Bacteria</taxon>
        <taxon>Bacillati</taxon>
        <taxon>Actinomycetota</taxon>
        <taxon>Actinomycetes</taxon>
        <taxon>Propionibacteriales</taxon>
        <taxon>Kribbellaceae</taxon>
        <taxon>Kribbella</taxon>
    </lineage>
</organism>
<dbReference type="RefSeq" id="WP_344222287.1">
    <property type="nucleotide sequence ID" value="NZ_BAAAOS010000066.1"/>
</dbReference>
<accession>A0ABN2EVY7</accession>
<dbReference type="Proteomes" id="UP001500393">
    <property type="component" value="Unassembled WGS sequence"/>
</dbReference>
<gene>
    <name evidence="1" type="ORF">GCM10009789_83110</name>
</gene>
<name>A0ABN2EVY7_9ACTN</name>
<sequence>MRPTMAPEVAEHLGDAAERHLAEAEVGVGMCRDCSQPIETSKEASSLVLLISDPDEAPGELTALALTHATCSGSEVRHLPRAELRNYLDAADHPAQSVSAMSAILQLPGGPVRPVLFVSNHGEVTLVTDDGLRIDGTSAALFDAGWEQVTQVQKENPAARVETRVRFTPIRMQQPFVLGRLVLSTGLSVMADLELAVHPIWVQLVAEHGQVAVYSGRLSIQHWTGIDWDRIDREISAGLLAGAMLPADMIL</sequence>
<keyword evidence="2" id="KW-1185">Reference proteome</keyword>
<proteinExistence type="predicted"/>
<reference evidence="1 2" key="1">
    <citation type="journal article" date="2019" name="Int. J. Syst. Evol. Microbiol.">
        <title>The Global Catalogue of Microorganisms (GCM) 10K type strain sequencing project: providing services to taxonomists for standard genome sequencing and annotation.</title>
        <authorList>
            <consortium name="The Broad Institute Genomics Platform"/>
            <consortium name="The Broad Institute Genome Sequencing Center for Infectious Disease"/>
            <person name="Wu L."/>
            <person name="Ma J."/>
        </authorList>
    </citation>
    <scope>NUCLEOTIDE SEQUENCE [LARGE SCALE GENOMIC DNA]</scope>
    <source>
        <strain evidence="1 2">JCM 14969</strain>
    </source>
</reference>
<protein>
    <submittedName>
        <fullName evidence="1">Uncharacterized protein</fullName>
    </submittedName>
</protein>
<evidence type="ECO:0000313" key="2">
    <source>
        <dbReference type="Proteomes" id="UP001500393"/>
    </source>
</evidence>
<comment type="caution">
    <text evidence="1">The sequence shown here is derived from an EMBL/GenBank/DDBJ whole genome shotgun (WGS) entry which is preliminary data.</text>
</comment>